<name>A0A1D2A131_AUXPR</name>
<dbReference type="PANTHER" id="PTHR43991:SF12">
    <property type="entry name" value="WD REPEAT PROTEIN (AFU_ORTHOLOGUE AFUA_8G05640)"/>
    <property type="match status" value="1"/>
</dbReference>
<dbReference type="Pfam" id="PF00400">
    <property type="entry name" value="WD40"/>
    <property type="match status" value="1"/>
</dbReference>
<protein>
    <submittedName>
        <fullName evidence="3">Uncharacterized protein</fullName>
    </submittedName>
</protein>
<evidence type="ECO:0000256" key="2">
    <source>
        <dbReference type="SAM" id="MobiDB-lite"/>
    </source>
</evidence>
<dbReference type="InterPro" id="IPR036322">
    <property type="entry name" value="WD40_repeat_dom_sf"/>
</dbReference>
<keyword evidence="1" id="KW-0853">WD repeat</keyword>
<gene>
    <name evidence="3" type="ORF">g.94223</name>
</gene>
<dbReference type="InterPro" id="IPR015943">
    <property type="entry name" value="WD40/YVTN_repeat-like_dom_sf"/>
</dbReference>
<evidence type="ECO:0000313" key="3">
    <source>
        <dbReference type="EMBL" id="JAT72887.1"/>
    </source>
</evidence>
<dbReference type="AlphaFoldDB" id="A0A1D2A131"/>
<feature type="region of interest" description="Disordered" evidence="2">
    <location>
        <begin position="1"/>
        <end position="38"/>
    </location>
</feature>
<dbReference type="SUPFAM" id="SSF50978">
    <property type="entry name" value="WD40 repeat-like"/>
    <property type="match status" value="1"/>
</dbReference>
<dbReference type="SMART" id="SM00320">
    <property type="entry name" value="WD40"/>
    <property type="match status" value="3"/>
</dbReference>
<sequence>MDSSFVFQEQAPWRSSSGDEEEASPRLEEFEDDESELQDTLAHQVVSGARDAQGIPWSATPYTRADYRQVRQSQHRTYFNREVEVATAKSRLAMEAVKVSTSNTNMFMFHRNWRRLHSTIVHFQLRNLLWCPTTTDMYAVHENRVLTYSTATRVLRTVMDIGGGIAAPGAPGIGAAQVCTLCVKHGMAAAGGFGGELVVKRLESLETFTYSKRVTDNENGITNAIEIAPSPSGQVSVICSNNDNRVRCLDAKTFQSVSTHVMPWAVNTTVAQPGGRLLCSVGDDPGALIFDPGVGPSRPAVKLADGHVDFSFAAAWHPGGNCVATGNQDCTTRVYDIRAPGKCLALLLSNVGAVRSLRFSDCGNFLAAAEPADFVTIFDVTTSYKRAQVIDLFGELAGVAFCPGSDCLNIAVADPHYSSVLQYNKMRMSYLYPLCE</sequence>
<feature type="repeat" description="WD" evidence="1">
    <location>
        <begin position="304"/>
        <end position="338"/>
    </location>
</feature>
<evidence type="ECO:0000256" key="1">
    <source>
        <dbReference type="PROSITE-ProRule" id="PRU00221"/>
    </source>
</evidence>
<dbReference type="EMBL" id="GDKF01005735">
    <property type="protein sequence ID" value="JAT72887.1"/>
    <property type="molecule type" value="Transcribed_RNA"/>
</dbReference>
<dbReference type="Gene3D" id="2.130.10.10">
    <property type="entry name" value="YVTN repeat-like/Quinoprotein amine dehydrogenase"/>
    <property type="match status" value="1"/>
</dbReference>
<dbReference type="InterPro" id="IPR001680">
    <property type="entry name" value="WD40_rpt"/>
</dbReference>
<dbReference type="PROSITE" id="PS50082">
    <property type="entry name" value="WD_REPEATS_2"/>
    <property type="match status" value="1"/>
</dbReference>
<organism evidence="3">
    <name type="scientific">Auxenochlorella protothecoides</name>
    <name type="common">Green microalga</name>
    <name type="synonym">Chlorella protothecoides</name>
    <dbReference type="NCBI Taxonomy" id="3075"/>
    <lineage>
        <taxon>Eukaryota</taxon>
        <taxon>Viridiplantae</taxon>
        <taxon>Chlorophyta</taxon>
        <taxon>core chlorophytes</taxon>
        <taxon>Trebouxiophyceae</taxon>
        <taxon>Chlorellales</taxon>
        <taxon>Chlorellaceae</taxon>
        <taxon>Auxenochlorella</taxon>
    </lineage>
</organism>
<dbReference type="PANTHER" id="PTHR43991">
    <property type="entry name" value="WD REPEAT PROTEIN (AFU_ORTHOLOGUE AFUA_8G05640)-RELATED"/>
    <property type="match status" value="1"/>
</dbReference>
<proteinExistence type="predicted"/>
<reference evidence="3" key="1">
    <citation type="submission" date="2015-08" db="EMBL/GenBank/DDBJ databases">
        <authorList>
            <person name="Babu N.S."/>
            <person name="Beckwith C.J."/>
            <person name="Beseler K.G."/>
            <person name="Brison A."/>
            <person name="Carone J.V."/>
            <person name="Caskin T.P."/>
            <person name="Diamond M."/>
            <person name="Durham M.E."/>
            <person name="Foxe J.M."/>
            <person name="Go M."/>
            <person name="Henderson B.A."/>
            <person name="Jones I.B."/>
            <person name="McGettigan J.A."/>
            <person name="Micheletti S.J."/>
            <person name="Nasrallah M.E."/>
            <person name="Ortiz D."/>
            <person name="Piller C.R."/>
            <person name="Privatt S.R."/>
            <person name="Schneider S.L."/>
            <person name="Sharp S."/>
            <person name="Smith T.C."/>
            <person name="Stanton J.D."/>
            <person name="Ullery H.E."/>
            <person name="Wilson R.J."/>
            <person name="Serrano M.G."/>
            <person name="Buck G."/>
            <person name="Lee V."/>
            <person name="Wang Y."/>
            <person name="Carvalho R."/>
            <person name="Voegtly L."/>
            <person name="Shi R."/>
            <person name="Duckworth R."/>
            <person name="Johnson A."/>
            <person name="Loviza R."/>
            <person name="Walstead R."/>
            <person name="Shah Z."/>
            <person name="Kiflezghi M."/>
            <person name="Wade K."/>
            <person name="Ball S.L."/>
            <person name="Bradley K.W."/>
            <person name="Asai D.J."/>
            <person name="Bowman C.A."/>
            <person name="Russell D.A."/>
            <person name="Pope W.H."/>
            <person name="Jacobs-Sera D."/>
            <person name="Hendrix R.W."/>
            <person name="Hatfull G.F."/>
        </authorList>
    </citation>
    <scope>NUCLEOTIDE SEQUENCE</scope>
</reference>
<accession>A0A1D2A131</accession>